<keyword evidence="5" id="KW-0597">Phosphoprotein</keyword>
<evidence type="ECO:0000256" key="8">
    <source>
        <dbReference type="SAM" id="MobiDB-lite"/>
    </source>
</evidence>
<evidence type="ECO:0000256" key="4">
    <source>
        <dbReference type="ARBA" id="ARBA00022540"/>
    </source>
</evidence>
<keyword evidence="7" id="KW-0648">Protein biosynthesis</keyword>
<dbReference type="InParanoid" id="A0A0C2SYY0"/>
<dbReference type="EMBL" id="KN818227">
    <property type="protein sequence ID" value="KIL68745.1"/>
    <property type="molecule type" value="Genomic_DNA"/>
</dbReference>
<evidence type="ECO:0000256" key="3">
    <source>
        <dbReference type="ARBA" id="ARBA00022490"/>
    </source>
</evidence>
<feature type="compositionally biased region" description="Low complexity" evidence="8">
    <location>
        <begin position="24"/>
        <end position="47"/>
    </location>
</feature>
<feature type="compositionally biased region" description="Basic and acidic residues" evidence="8">
    <location>
        <begin position="674"/>
        <end position="703"/>
    </location>
</feature>
<evidence type="ECO:0000256" key="6">
    <source>
        <dbReference type="ARBA" id="ARBA00022884"/>
    </source>
</evidence>
<evidence type="ECO:0000313" key="11">
    <source>
        <dbReference type="EMBL" id="KIL68745.1"/>
    </source>
</evidence>
<feature type="region of interest" description="Disordered" evidence="8">
    <location>
        <begin position="452"/>
        <end position="744"/>
    </location>
</feature>
<dbReference type="HOGENOM" id="CLU_002459_2_1_1"/>
<keyword evidence="9" id="KW-0472">Membrane</keyword>
<dbReference type="PANTHER" id="PTHR23253">
    <property type="entry name" value="EUKARYOTIC TRANSLATION INITIATION FACTOR 4 GAMMA"/>
    <property type="match status" value="1"/>
</dbReference>
<keyword evidence="3" id="KW-0963">Cytoplasm</keyword>
<evidence type="ECO:0000256" key="2">
    <source>
        <dbReference type="ARBA" id="ARBA00005775"/>
    </source>
</evidence>
<feature type="compositionally biased region" description="Low complexity" evidence="8">
    <location>
        <begin position="176"/>
        <end position="196"/>
    </location>
</feature>
<dbReference type="Proteomes" id="UP000054549">
    <property type="component" value="Unassembled WGS sequence"/>
</dbReference>
<dbReference type="GO" id="GO:0003743">
    <property type="term" value="F:translation initiation factor activity"/>
    <property type="evidence" value="ECO:0007669"/>
    <property type="project" value="UniProtKB-KW"/>
</dbReference>
<sequence length="1554" mass="171079">MSRSATTASKLSQLPSKSAWSKGPPQTASAPSPRSQSPAPSAQPQTSHSRRPSALGQGVSVKDGVSVPRNNVGAVKQGTAVTFGSIDDVSAPLSTPPATAPPVKSEGVKPFGTVPNTHMNGKASVASRPVAGPSTPTPSTSISSASASTSSMPATPVSATPPPKSKFDVHKLFQNPSSQPSNSSTSTETSSPATRPSPLPSQTSVNQPSQHPPPSNQSSYTPFVPNPRPQQPHQQQNSGPGSGPPPRSAYPRQLNGTGPRSQPGPNASPSQVPPAMSSPRLGAHPSAMPPPPPPPMSAQMQPPVPWPGYYYPGAEHQHQHYMQTYPGWNWAPPQMSPATQHPHQHPHQHPPSGPHTSGVPMSPRTHAPPLQSPGTPTLAHAAPVPVSHPPPPISHAPSSSMSSMSSPPPTPASALPAGRLNANSSAFVPGGAAPHKKVVLKNEDGIEVNLETLTIKAPPTPSVTARQNLPATPTRKAAPIRIETPEQRQKRLEEEEQKEKEAKAKASAEERAKREKEEEERRKEEEDRKKKEEEERKQKEEEEKECLRKEEEEKERLRRQKEEKERLRREEEDKEKLRKEDEARELLRKEEEQKEKERLRREEEDKRRREQEEQNRIAEEKAKEEEDRRKAEEDRALKQKQEEEAKAQTPTVDDAAETEEQAKEDEVTQEPEERELPSKDDAKERSREALRIDTALSEKRRPGPLDLSGTRPPPSPLALARPLGNLDSITYPKGISSPKPELNVGAKEGKFRYDRDFLMQFMSICKEKPDSLPPLDAIGLEPVDPLSLTRGGSGRHRQLSGTSAPSRQASIGSGLPGGAPRGQFQSMGSFTTTPSKLHSERFEAPGNRSVSMSGPNMPFRNPPLQRTASQGGVGPMQSHRTRSKRGEKRSDAGKPGVGPQAHGPAYGHQYGAFQGPNLEPVAPLQMAENRWDRRSFHNNDPDSPEVVDRKVKALLNKLTMEKFDSISDQIIQWANRSENQKDGRTLIQVIRLVFEKATDEATWSEMYARLCRKMMEQISPKVQDEGIKNSDGNPITGGQLFRKYLLNRCQEDFERGWFAKEATAAAAASKAAEDQAVKAANETNESGEVALYSDEYYAASKAKRQGLGLIKFIGELFKLQMLTERIMHECIKKLLGNVQNPEEEEIESLCKLLSTVGALLDTPKARAHLDVYFQRIQELSKNVNPRMQFMLQDLLELRDRKWQARNAVAAPATIAQVHEAAAKEKADKEKEATQQRLSMSRGGSRRGGPRDDHPQADGWSSVSRAAARAGDLSQFGRISKPQPPTTFGPSSVFAGKKDLKREPISRTNSSSNMFSALQEAQQESNKDQPLHRKKLVLQPRTKPAEEPTPPPEESVTPSSEEASPVSALTEEAADAKISEDVKEFFSIRNLDEAEVHFTALPSQHHHRLVNKLVSSAVESKERDAMLVADLFKRANSKGMCSSDALEEGMTPTAEIIEDIAIDAPKAWSLFATMVKVLVLLVIFPPTYACCFCTRRRLYLTHSNMTISIVLDVIEGIIIHDRLLHDTRHEMTASVVGSNDESMINKIFSRNLIHH</sequence>
<evidence type="ECO:0000256" key="7">
    <source>
        <dbReference type="ARBA" id="ARBA00022917"/>
    </source>
</evidence>
<feature type="transmembrane region" description="Helical" evidence="9">
    <location>
        <begin position="1466"/>
        <end position="1488"/>
    </location>
</feature>
<feature type="region of interest" description="Disordered" evidence="8">
    <location>
        <begin position="1220"/>
        <end position="1373"/>
    </location>
</feature>
<dbReference type="Pfam" id="PF02847">
    <property type="entry name" value="MA3"/>
    <property type="match status" value="1"/>
</dbReference>
<feature type="compositionally biased region" description="Basic and acidic residues" evidence="8">
    <location>
        <begin position="483"/>
        <end position="646"/>
    </location>
</feature>
<protein>
    <recommendedName>
        <fullName evidence="10">MI domain-containing protein</fullName>
    </recommendedName>
</protein>
<dbReference type="InterPro" id="IPR036211">
    <property type="entry name" value="eIF4G_eIF4E-bd_sf"/>
</dbReference>
<dbReference type="GO" id="GO:0016281">
    <property type="term" value="C:eukaryotic translation initiation factor 4F complex"/>
    <property type="evidence" value="ECO:0007669"/>
    <property type="project" value="TreeGrafter"/>
</dbReference>
<feature type="compositionally biased region" description="Polar residues" evidence="8">
    <location>
        <begin position="1305"/>
        <end position="1323"/>
    </location>
</feature>
<keyword evidence="6" id="KW-0694">RNA-binding</keyword>
<evidence type="ECO:0000259" key="10">
    <source>
        <dbReference type="PROSITE" id="PS51366"/>
    </source>
</evidence>
<comment type="subcellular location">
    <subcellularLocation>
        <location evidence="1">Cytoplasm</location>
    </subcellularLocation>
</comment>
<dbReference type="SUPFAM" id="SSF48371">
    <property type="entry name" value="ARM repeat"/>
    <property type="match status" value="2"/>
</dbReference>
<dbReference type="SUPFAM" id="SSF101489">
    <property type="entry name" value="Eukaryotic initiation factor 4f subunit eIF4g, eIF4e-binding domain"/>
    <property type="match status" value="1"/>
</dbReference>
<dbReference type="GO" id="GO:0010494">
    <property type="term" value="C:cytoplasmic stress granule"/>
    <property type="evidence" value="ECO:0007669"/>
    <property type="project" value="UniProtKB-ARBA"/>
</dbReference>
<feature type="compositionally biased region" description="Polar residues" evidence="8">
    <location>
        <begin position="254"/>
        <end position="270"/>
    </location>
</feature>
<keyword evidence="4" id="KW-0396">Initiation factor</keyword>
<evidence type="ECO:0000313" key="12">
    <source>
        <dbReference type="Proteomes" id="UP000054549"/>
    </source>
</evidence>
<dbReference type="STRING" id="946122.A0A0C2SYY0"/>
<evidence type="ECO:0000256" key="1">
    <source>
        <dbReference type="ARBA" id="ARBA00004496"/>
    </source>
</evidence>
<feature type="compositionally biased region" description="Polar residues" evidence="8">
    <location>
        <begin position="799"/>
        <end position="811"/>
    </location>
</feature>
<dbReference type="OrthoDB" id="514777at2759"/>
<proteinExistence type="inferred from homology"/>
<feature type="compositionally biased region" description="Polar residues" evidence="8">
    <location>
        <begin position="823"/>
        <end position="836"/>
    </location>
</feature>
<feature type="compositionally biased region" description="Basic and acidic residues" evidence="8">
    <location>
        <begin position="1220"/>
        <end position="1233"/>
    </location>
</feature>
<dbReference type="PROSITE" id="PS51366">
    <property type="entry name" value="MI"/>
    <property type="match status" value="1"/>
</dbReference>
<comment type="similarity">
    <text evidence="2">Belongs to the eukaryotic initiation factor 4G family.</text>
</comment>
<feature type="domain" description="MI" evidence="10">
    <location>
        <begin position="1372"/>
        <end position="1493"/>
    </location>
</feature>
<feature type="compositionally biased region" description="Basic and acidic residues" evidence="8">
    <location>
        <begin position="1295"/>
        <end position="1304"/>
    </location>
</feature>
<feature type="compositionally biased region" description="Polar residues" evidence="8">
    <location>
        <begin position="1"/>
        <end position="19"/>
    </location>
</feature>
<name>A0A0C2SYY0_AMAMK</name>
<dbReference type="Gene3D" id="1.20.970.30">
    <property type="entry name" value="eIF4G, eIF4E-binding domain"/>
    <property type="match status" value="1"/>
</dbReference>
<feature type="compositionally biased region" description="Low complexity" evidence="8">
    <location>
        <begin position="395"/>
        <end position="405"/>
    </location>
</feature>
<reference evidence="11 12" key="1">
    <citation type="submission" date="2014-04" db="EMBL/GenBank/DDBJ databases">
        <title>Evolutionary Origins and Diversification of the Mycorrhizal Mutualists.</title>
        <authorList>
            <consortium name="DOE Joint Genome Institute"/>
            <consortium name="Mycorrhizal Genomics Consortium"/>
            <person name="Kohler A."/>
            <person name="Kuo A."/>
            <person name="Nagy L.G."/>
            <person name="Floudas D."/>
            <person name="Copeland A."/>
            <person name="Barry K.W."/>
            <person name="Cichocki N."/>
            <person name="Veneault-Fourrey C."/>
            <person name="LaButti K."/>
            <person name="Lindquist E.A."/>
            <person name="Lipzen A."/>
            <person name="Lundell T."/>
            <person name="Morin E."/>
            <person name="Murat C."/>
            <person name="Riley R."/>
            <person name="Ohm R."/>
            <person name="Sun H."/>
            <person name="Tunlid A."/>
            <person name="Henrissat B."/>
            <person name="Grigoriev I.V."/>
            <person name="Hibbett D.S."/>
            <person name="Martin F."/>
        </authorList>
    </citation>
    <scope>NUCLEOTIDE SEQUENCE [LARGE SCALE GENOMIC DNA]</scope>
    <source>
        <strain evidence="11 12">Koide BX008</strain>
    </source>
</reference>
<keyword evidence="12" id="KW-1185">Reference proteome</keyword>
<dbReference type="SMART" id="SM00543">
    <property type="entry name" value="MIF4G"/>
    <property type="match status" value="1"/>
</dbReference>
<feature type="region of interest" description="Disordered" evidence="8">
    <location>
        <begin position="325"/>
        <end position="432"/>
    </location>
</feature>
<keyword evidence="9" id="KW-0812">Transmembrane</keyword>
<dbReference type="GO" id="GO:0003729">
    <property type="term" value="F:mRNA binding"/>
    <property type="evidence" value="ECO:0007669"/>
    <property type="project" value="TreeGrafter"/>
</dbReference>
<organism evidence="11 12">
    <name type="scientific">Amanita muscaria (strain Koide BX008)</name>
    <dbReference type="NCBI Taxonomy" id="946122"/>
    <lineage>
        <taxon>Eukaryota</taxon>
        <taxon>Fungi</taxon>
        <taxon>Dikarya</taxon>
        <taxon>Basidiomycota</taxon>
        <taxon>Agaricomycotina</taxon>
        <taxon>Agaricomycetes</taxon>
        <taxon>Agaricomycetidae</taxon>
        <taxon>Agaricales</taxon>
        <taxon>Pluteineae</taxon>
        <taxon>Amanitaceae</taxon>
        <taxon>Amanita</taxon>
    </lineage>
</organism>
<feature type="compositionally biased region" description="Pro residues" evidence="8">
    <location>
        <begin position="287"/>
        <end position="306"/>
    </location>
</feature>
<dbReference type="InterPro" id="IPR022745">
    <property type="entry name" value="eIF4G1_eIF4E-bd"/>
</dbReference>
<accession>A0A0C2SYY0</accession>
<dbReference type="InterPro" id="IPR016024">
    <property type="entry name" value="ARM-type_fold"/>
</dbReference>
<dbReference type="Pfam" id="PF12152">
    <property type="entry name" value="eIF_4G1"/>
    <property type="match status" value="1"/>
</dbReference>
<keyword evidence="9" id="KW-1133">Transmembrane helix</keyword>
<feature type="compositionally biased region" description="Low complexity" evidence="8">
    <location>
        <begin position="1353"/>
        <end position="1366"/>
    </location>
</feature>
<feature type="region of interest" description="Disordered" evidence="8">
    <location>
        <begin position="768"/>
        <end position="914"/>
    </location>
</feature>
<dbReference type="PANTHER" id="PTHR23253:SF9">
    <property type="entry name" value="EUKARYOTIC TRANSLATION INITIATION FACTOR 4 GAMMA 2"/>
    <property type="match status" value="1"/>
</dbReference>
<dbReference type="Pfam" id="PF02854">
    <property type="entry name" value="MIF4G"/>
    <property type="match status" value="1"/>
</dbReference>
<evidence type="ECO:0000256" key="9">
    <source>
        <dbReference type="SAM" id="Phobius"/>
    </source>
</evidence>
<dbReference type="Gene3D" id="1.25.40.180">
    <property type="match status" value="2"/>
</dbReference>
<dbReference type="SMART" id="SM00544">
    <property type="entry name" value="MA3"/>
    <property type="match status" value="1"/>
</dbReference>
<feature type="region of interest" description="Disordered" evidence="8">
    <location>
        <begin position="1"/>
        <end position="313"/>
    </location>
</feature>
<dbReference type="InterPro" id="IPR003891">
    <property type="entry name" value="Initiation_fac_eIF4g_MI"/>
</dbReference>
<dbReference type="InterPro" id="IPR003890">
    <property type="entry name" value="MIF4G-like_typ-3"/>
</dbReference>
<feature type="compositionally biased region" description="Polar residues" evidence="8">
    <location>
        <begin position="462"/>
        <end position="471"/>
    </location>
</feature>
<evidence type="ECO:0000256" key="5">
    <source>
        <dbReference type="ARBA" id="ARBA00022553"/>
    </source>
</evidence>
<gene>
    <name evidence="11" type="ORF">M378DRAFT_826492</name>
</gene>
<dbReference type="FunFam" id="1.25.40.180:FF:000020">
    <property type="entry name" value="Eukaryotic translation initiation factor subunit"/>
    <property type="match status" value="1"/>
</dbReference>
<feature type="compositionally biased region" description="Low complexity" evidence="8">
    <location>
        <begin position="133"/>
        <end position="158"/>
    </location>
</feature>